<dbReference type="eggNOG" id="COG2518">
    <property type="taxonomic scope" value="Bacteria"/>
</dbReference>
<evidence type="ECO:0000313" key="10">
    <source>
        <dbReference type="Proteomes" id="UP000010798"/>
    </source>
</evidence>
<dbReference type="STRING" id="886293.Sinac_5434"/>
<keyword evidence="5 7" id="KW-0808">Transferase</keyword>
<dbReference type="EC" id="2.1.1.77" evidence="7"/>
<proteinExistence type="inferred from homology"/>
<dbReference type="Proteomes" id="UP000010798">
    <property type="component" value="Chromosome"/>
</dbReference>
<evidence type="ECO:0000256" key="3">
    <source>
        <dbReference type="ARBA" id="ARBA00022490"/>
    </source>
</evidence>
<dbReference type="InterPro" id="IPR000682">
    <property type="entry name" value="PCMT"/>
</dbReference>
<evidence type="ECO:0000256" key="7">
    <source>
        <dbReference type="HAMAP-Rule" id="MF_00090"/>
    </source>
</evidence>
<keyword evidence="4 7" id="KW-0489">Methyltransferase</keyword>
<evidence type="ECO:0000256" key="2">
    <source>
        <dbReference type="ARBA" id="ARBA00005369"/>
    </source>
</evidence>
<dbReference type="HAMAP" id="MF_00090">
    <property type="entry name" value="PIMT"/>
    <property type="match status" value="1"/>
</dbReference>
<dbReference type="Gene3D" id="3.40.50.150">
    <property type="entry name" value="Vaccinia Virus protein VP39"/>
    <property type="match status" value="1"/>
</dbReference>
<sequence length="243" mass="26027">MRTLTGNPIRAVGGVLPCLALLFALGAGGDEAADQARRLRMVTTQIEGRGITDPAVLAAMRSVPRHRFVAEPLRAWAYDDCPLPIGHDQTISQPFVVAMMTASIHPKRGMKVLEVGTGSGYQAAVLAACVGEVESIEVVPALGRQAEWLLKQLGCRNVHVRVGDGYDGWPERAPFDAVVLTAAPERVPKPLLDQLRVGGRLVAPVGRGVQNLVVITKTQQGNVTKVIDSVWFVPMTGKAATER</sequence>
<name>L0DLN7_SINAD</name>
<comment type="catalytic activity">
    <reaction evidence="7">
        <text>[protein]-L-isoaspartate + S-adenosyl-L-methionine = [protein]-L-isoaspartate alpha-methyl ester + S-adenosyl-L-homocysteine</text>
        <dbReference type="Rhea" id="RHEA:12705"/>
        <dbReference type="Rhea" id="RHEA-COMP:12143"/>
        <dbReference type="Rhea" id="RHEA-COMP:12144"/>
        <dbReference type="ChEBI" id="CHEBI:57856"/>
        <dbReference type="ChEBI" id="CHEBI:59789"/>
        <dbReference type="ChEBI" id="CHEBI:90596"/>
        <dbReference type="ChEBI" id="CHEBI:90598"/>
        <dbReference type="EC" id="2.1.1.77"/>
    </reaction>
</comment>
<keyword evidence="8" id="KW-0732">Signal</keyword>
<keyword evidence="10" id="KW-1185">Reference proteome</keyword>
<dbReference type="NCBIfam" id="TIGR00080">
    <property type="entry name" value="pimt"/>
    <property type="match status" value="1"/>
</dbReference>
<keyword evidence="6 7" id="KW-0949">S-adenosyl-L-methionine</keyword>
<evidence type="ECO:0000256" key="4">
    <source>
        <dbReference type="ARBA" id="ARBA00022603"/>
    </source>
</evidence>
<evidence type="ECO:0000313" key="9">
    <source>
        <dbReference type="EMBL" id="AGA29581.1"/>
    </source>
</evidence>
<dbReference type="NCBIfam" id="NF001453">
    <property type="entry name" value="PRK00312.1"/>
    <property type="match status" value="1"/>
</dbReference>
<dbReference type="FunFam" id="3.40.50.150:FF:000010">
    <property type="entry name" value="Protein-L-isoaspartate O-methyltransferase"/>
    <property type="match status" value="1"/>
</dbReference>
<dbReference type="CDD" id="cd02440">
    <property type="entry name" value="AdoMet_MTases"/>
    <property type="match status" value="1"/>
</dbReference>
<comment type="subcellular location">
    <subcellularLocation>
        <location evidence="1 7">Cytoplasm</location>
    </subcellularLocation>
</comment>
<evidence type="ECO:0000256" key="5">
    <source>
        <dbReference type="ARBA" id="ARBA00022679"/>
    </source>
</evidence>
<comment type="function">
    <text evidence="7">Catalyzes the methyl esterification of L-isoaspartyl residues in peptides and proteins that result from spontaneous decomposition of normal L-aspartyl and L-asparaginyl residues. It plays a role in the repair and/or degradation of damaged proteins.</text>
</comment>
<protein>
    <recommendedName>
        <fullName evidence="7">Protein-L-isoaspartate O-methyltransferase</fullName>
        <ecNumber evidence="7">2.1.1.77</ecNumber>
    </recommendedName>
    <alternativeName>
        <fullName evidence="7">L-isoaspartyl protein carboxyl methyltransferase</fullName>
    </alternativeName>
    <alternativeName>
        <fullName evidence="7">Protein L-isoaspartyl methyltransferase</fullName>
    </alternativeName>
    <alternativeName>
        <fullName evidence="7">Protein-beta-aspartate methyltransferase</fullName>
        <shortName evidence="7">PIMT</shortName>
    </alternativeName>
</protein>
<evidence type="ECO:0000256" key="6">
    <source>
        <dbReference type="ARBA" id="ARBA00022691"/>
    </source>
</evidence>
<organism evidence="9 10">
    <name type="scientific">Singulisphaera acidiphila (strain ATCC BAA-1392 / DSM 18658 / VKM B-2454 / MOB10)</name>
    <dbReference type="NCBI Taxonomy" id="886293"/>
    <lineage>
        <taxon>Bacteria</taxon>
        <taxon>Pseudomonadati</taxon>
        <taxon>Planctomycetota</taxon>
        <taxon>Planctomycetia</taxon>
        <taxon>Isosphaerales</taxon>
        <taxon>Isosphaeraceae</taxon>
        <taxon>Singulisphaera</taxon>
    </lineage>
</organism>
<feature type="chain" id="PRO_5003940248" description="Protein-L-isoaspartate O-methyltransferase" evidence="8">
    <location>
        <begin position="33"/>
        <end position="243"/>
    </location>
</feature>
<dbReference type="GO" id="GO:0030091">
    <property type="term" value="P:protein repair"/>
    <property type="evidence" value="ECO:0007669"/>
    <property type="project" value="UniProtKB-UniRule"/>
</dbReference>
<dbReference type="Pfam" id="PF01135">
    <property type="entry name" value="PCMT"/>
    <property type="match status" value="1"/>
</dbReference>
<dbReference type="GO" id="GO:0032259">
    <property type="term" value="P:methylation"/>
    <property type="evidence" value="ECO:0007669"/>
    <property type="project" value="UniProtKB-KW"/>
</dbReference>
<comment type="similarity">
    <text evidence="2 7">Belongs to the methyltransferase superfamily. L-isoaspartyl/D-aspartyl protein methyltransferase family.</text>
</comment>
<evidence type="ECO:0000256" key="1">
    <source>
        <dbReference type="ARBA" id="ARBA00004496"/>
    </source>
</evidence>
<reference evidence="9 10" key="1">
    <citation type="submission" date="2012-02" db="EMBL/GenBank/DDBJ databases">
        <title>Complete sequence of chromosome of Singulisphaera acidiphila DSM 18658.</title>
        <authorList>
            <consortium name="US DOE Joint Genome Institute (JGI-PGF)"/>
            <person name="Lucas S."/>
            <person name="Copeland A."/>
            <person name="Lapidus A."/>
            <person name="Glavina del Rio T."/>
            <person name="Dalin E."/>
            <person name="Tice H."/>
            <person name="Bruce D."/>
            <person name="Goodwin L."/>
            <person name="Pitluck S."/>
            <person name="Peters L."/>
            <person name="Ovchinnikova G."/>
            <person name="Chertkov O."/>
            <person name="Kyrpides N."/>
            <person name="Mavromatis K."/>
            <person name="Ivanova N."/>
            <person name="Brettin T."/>
            <person name="Detter J.C."/>
            <person name="Han C."/>
            <person name="Larimer F."/>
            <person name="Land M."/>
            <person name="Hauser L."/>
            <person name="Markowitz V."/>
            <person name="Cheng J.-F."/>
            <person name="Hugenholtz P."/>
            <person name="Woyke T."/>
            <person name="Wu D."/>
            <person name="Tindall B."/>
            <person name="Pomrenke H."/>
            <person name="Brambilla E."/>
            <person name="Klenk H.-P."/>
            <person name="Eisen J.A."/>
        </authorList>
    </citation>
    <scope>NUCLEOTIDE SEQUENCE [LARGE SCALE GENOMIC DNA]</scope>
    <source>
        <strain evidence="10">ATCC BAA-1392 / DSM 18658 / VKM B-2454 / MOB10</strain>
    </source>
</reference>
<feature type="signal peptide" evidence="8">
    <location>
        <begin position="1"/>
        <end position="32"/>
    </location>
</feature>
<dbReference type="EMBL" id="CP003364">
    <property type="protein sequence ID" value="AGA29581.1"/>
    <property type="molecule type" value="Genomic_DNA"/>
</dbReference>
<dbReference type="KEGG" id="saci:Sinac_5434"/>
<dbReference type="OrthoDB" id="9772751at2"/>
<gene>
    <name evidence="7" type="primary">pcm</name>
    <name evidence="9" type="ordered locus">Sinac_5434</name>
</gene>
<dbReference type="AlphaFoldDB" id="L0DLN7"/>
<accession>L0DLN7</accession>
<dbReference type="PANTHER" id="PTHR11579">
    <property type="entry name" value="PROTEIN-L-ISOASPARTATE O-METHYLTRANSFERASE"/>
    <property type="match status" value="1"/>
</dbReference>
<dbReference type="InterPro" id="IPR029063">
    <property type="entry name" value="SAM-dependent_MTases_sf"/>
</dbReference>
<dbReference type="SUPFAM" id="SSF53335">
    <property type="entry name" value="S-adenosyl-L-methionine-dependent methyltransferases"/>
    <property type="match status" value="1"/>
</dbReference>
<dbReference type="RefSeq" id="WP_015248684.1">
    <property type="nucleotide sequence ID" value="NC_019892.1"/>
</dbReference>
<dbReference type="HOGENOM" id="CLU_055432_2_0_0"/>
<dbReference type="GO" id="GO:0004719">
    <property type="term" value="F:protein-L-isoaspartate (D-aspartate) O-methyltransferase activity"/>
    <property type="evidence" value="ECO:0007669"/>
    <property type="project" value="UniProtKB-UniRule"/>
</dbReference>
<feature type="active site" evidence="7">
    <location>
        <position position="92"/>
    </location>
</feature>
<dbReference type="PANTHER" id="PTHR11579:SF0">
    <property type="entry name" value="PROTEIN-L-ISOASPARTATE(D-ASPARTATE) O-METHYLTRANSFERASE"/>
    <property type="match status" value="1"/>
</dbReference>
<keyword evidence="3 7" id="KW-0963">Cytoplasm</keyword>
<dbReference type="GO" id="GO:0005737">
    <property type="term" value="C:cytoplasm"/>
    <property type="evidence" value="ECO:0007669"/>
    <property type="project" value="UniProtKB-SubCell"/>
</dbReference>
<evidence type="ECO:0000256" key="8">
    <source>
        <dbReference type="SAM" id="SignalP"/>
    </source>
</evidence>